<name>A0A317P098_9NOCA</name>
<accession>A0A317P098</accession>
<organism evidence="1 2">
    <name type="scientific">Nocardia neocaledoniensis</name>
    <dbReference type="NCBI Taxonomy" id="236511"/>
    <lineage>
        <taxon>Bacteria</taxon>
        <taxon>Bacillati</taxon>
        <taxon>Actinomycetota</taxon>
        <taxon>Actinomycetes</taxon>
        <taxon>Mycobacteriales</taxon>
        <taxon>Nocardiaceae</taxon>
        <taxon>Nocardia</taxon>
    </lineage>
</organism>
<evidence type="ECO:0008006" key="3">
    <source>
        <dbReference type="Google" id="ProtNLM"/>
    </source>
</evidence>
<evidence type="ECO:0000313" key="2">
    <source>
        <dbReference type="Proteomes" id="UP000246410"/>
    </source>
</evidence>
<dbReference type="EMBL" id="QGTL01000002">
    <property type="protein sequence ID" value="PWV79648.1"/>
    <property type="molecule type" value="Genomic_DNA"/>
</dbReference>
<reference evidence="1 2" key="1">
    <citation type="submission" date="2018-05" db="EMBL/GenBank/DDBJ databases">
        <title>Genomic Encyclopedia of Type Strains, Phase IV (KMG-IV): sequencing the most valuable type-strain genomes for metagenomic binning, comparative biology and taxonomic classification.</title>
        <authorList>
            <person name="Goeker M."/>
        </authorList>
    </citation>
    <scope>NUCLEOTIDE SEQUENCE [LARGE SCALE GENOMIC DNA]</scope>
    <source>
        <strain evidence="1 2">DSM 44717</strain>
    </source>
</reference>
<sequence length="172" mass="18167">MRQRERVGVATALAAAATGMVLIGACTKQVPGDAQANQTDLASYTSEVAASSAARVQKANDDACDGLRAANKSSVASFNAYIEASNNRAPDTDTKANEAVTTLRNNAKDFARKLTNDVIPALSEPLRAYRDNTNTLADTLERRAPTDELNGVIDTFNAAKDAAIDVCEPYGN</sequence>
<comment type="caution">
    <text evidence="1">The sequence shown here is derived from an EMBL/GenBank/DDBJ whole genome shotgun (WGS) entry which is preliminary data.</text>
</comment>
<dbReference type="AlphaFoldDB" id="A0A317P098"/>
<keyword evidence="2" id="KW-1185">Reference proteome</keyword>
<proteinExistence type="predicted"/>
<evidence type="ECO:0000313" key="1">
    <source>
        <dbReference type="EMBL" id="PWV79648.1"/>
    </source>
</evidence>
<gene>
    <name evidence="1" type="ORF">DFR69_102713</name>
</gene>
<dbReference type="PROSITE" id="PS51257">
    <property type="entry name" value="PROKAR_LIPOPROTEIN"/>
    <property type="match status" value="1"/>
</dbReference>
<protein>
    <recommendedName>
        <fullName evidence="3">Lipoprotein</fullName>
    </recommendedName>
</protein>
<dbReference type="RefSeq" id="WP_167456186.1">
    <property type="nucleotide sequence ID" value="NZ_QGTL01000002.1"/>
</dbReference>
<dbReference type="Proteomes" id="UP000246410">
    <property type="component" value="Unassembled WGS sequence"/>
</dbReference>